<dbReference type="Proteomes" id="UP000094412">
    <property type="component" value="Unassembled WGS sequence"/>
</dbReference>
<proteinExistence type="predicted"/>
<reference evidence="1 2" key="1">
    <citation type="submission" date="2016-08" db="EMBL/GenBank/DDBJ databases">
        <title>Whole genome sequence of Mesorhizobium sp. strain UASWS1009 isolated from industrial sewage.</title>
        <authorList>
            <person name="Crovadore J."/>
            <person name="Calmin G."/>
            <person name="Chablais R."/>
            <person name="Cochard B."/>
            <person name="Lefort F."/>
        </authorList>
    </citation>
    <scope>NUCLEOTIDE SEQUENCE [LARGE SCALE GENOMIC DNA]</scope>
    <source>
        <strain evidence="1 2">UASWS1009</strain>
    </source>
</reference>
<evidence type="ECO:0000313" key="2">
    <source>
        <dbReference type="Proteomes" id="UP000094412"/>
    </source>
</evidence>
<dbReference type="AlphaFoldDB" id="A0A1C2DEQ4"/>
<name>A0A1C2DEQ4_9HYPH</name>
<accession>A0A1C2DEQ4</accession>
<comment type="caution">
    <text evidence="1">The sequence shown here is derived from an EMBL/GenBank/DDBJ whole genome shotgun (WGS) entry which is preliminary data.</text>
</comment>
<dbReference type="EMBL" id="MDEO01000036">
    <property type="protein sequence ID" value="OCX13197.1"/>
    <property type="molecule type" value="Genomic_DNA"/>
</dbReference>
<protein>
    <submittedName>
        <fullName evidence="1">Uncharacterized protein</fullName>
    </submittedName>
</protein>
<evidence type="ECO:0000313" key="1">
    <source>
        <dbReference type="EMBL" id="OCX13197.1"/>
    </source>
</evidence>
<sequence>MSGIYVNVKVYEPGSKDRHEIGIEIRRMLPGDDALFAEVAEEVFDEPVDASRLEGFARK</sequence>
<dbReference type="STRING" id="1566387.QV13_27120"/>
<keyword evidence="2" id="KW-1185">Reference proteome</keyword>
<gene>
    <name evidence="1" type="ORF">QV13_27120</name>
</gene>
<organism evidence="1 2">
    <name type="scientific">Mesorhizobium hungaricum</name>
    <dbReference type="NCBI Taxonomy" id="1566387"/>
    <lineage>
        <taxon>Bacteria</taxon>
        <taxon>Pseudomonadati</taxon>
        <taxon>Pseudomonadota</taxon>
        <taxon>Alphaproteobacteria</taxon>
        <taxon>Hyphomicrobiales</taxon>
        <taxon>Phyllobacteriaceae</taxon>
        <taxon>Mesorhizobium</taxon>
    </lineage>
</organism>